<protein>
    <submittedName>
        <fullName evidence="6">LysR family transcriptional regulator</fullName>
    </submittedName>
</protein>
<sequence>MFDAGSINFRTLVFFIGVYDEQNFSAVARREGVSASMVSRVIIQLEDSLGQQLFYRNTRAVIPTEAGRLFIDYARSMTEQLNKARKEMQDRSLEPAGLIRINAPVFFGQRHIAPWLTALSRRYPRLQMELMLTDDFIDPHRDATDVLFRIGTLTDSSFHARIFATQRYYLAASPEYLEQHGQPATPADFSQHKCLVYRGSSGPNRWLFRQPGESWTHYPVAGLLTSNNAESLLTSALDGMGLVLFPDWLINDSLNKGGLVRIMPDFEAAIHTEPQHIAAIYPNTRHPPLNVRAVIDHFVGVYGTPPYWQLGEMGQGS</sequence>
<dbReference type="AlphaFoldDB" id="A0A2S9I9J0"/>
<dbReference type="PANTHER" id="PTHR30537">
    <property type="entry name" value="HTH-TYPE TRANSCRIPTIONAL REGULATOR"/>
    <property type="match status" value="1"/>
</dbReference>
<dbReference type="GO" id="GO:0043565">
    <property type="term" value="F:sequence-specific DNA binding"/>
    <property type="evidence" value="ECO:0007669"/>
    <property type="project" value="TreeGrafter"/>
</dbReference>
<evidence type="ECO:0000313" key="7">
    <source>
        <dbReference type="Proteomes" id="UP000239181"/>
    </source>
</evidence>
<dbReference type="Pfam" id="PF03466">
    <property type="entry name" value="LysR_substrate"/>
    <property type="match status" value="1"/>
</dbReference>
<reference evidence="6 7" key="1">
    <citation type="submission" date="2017-10" db="EMBL/GenBank/DDBJ databases">
        <title>Draft genome of two endophytic bacteria isolated from 'guarana' Paullinia cupana (Mart.) Ducke.</title>
        <authorList>
            <person name="Siqueira K.A."/>
            <person name="Liotti R.G."/>
            <person name="Mendes T.A."/>
            <person name="Soares M.A."/>
        </authorList>
    </citation>
    <scope>NUCLEOTIDE SEQUENCE [LARGE SCALE GENOMIC DNA]</scope>
    <source>
        <strain evidence="6 7">342</strain>
    </source>
</reference>
<comment type="similarity">
    <text evidence="1">Belongs to the LysR transcriptional regulatory family.</text>
</comment>
<dbReference type="SUPFAM" id="SSF53850">
    <property type="entry name" value="Periplasmic binding protein-like II"/>
    <property type="match status" value="1"/>
</dbReference>
<keyword evidence="7" id="KW-1185">Reference proteome</keyword>
<evidence type="ECO:0000256" key="3">
    <source>
        <dbReference type="ARBA" id="ARBA00023125"/>
    </source>
</evidence>
<dbReference type="InterPro" id="IPR036390">
    <property type="entry name" value="WH_DNA-bd_sf"/>
</dbReference>
<feature type="domain" description="HTH lysR-type" evidence="5">
    <location>
        <begin position="7"/>
        <end position="64"/>
    </location>
</feature>
<keyword evidence="3" id="KW-0238">DNA-binding</keyword>
<dbReference type="RefSeq" id="WP_105593794.1">
    <property type="nucleotide sequence ID" value="NZ_PDET01000011.1"/>
</dbReference>
<dbReference type="InterPro" id="IPR005119">
    <property type="entry name" value="LysR_subst-bd"/>
</dbReference>
<dbReference type="FunFam" id="1.10.10.10:FF:000001">
    <property type="entry name" value="LysR family transcriptional regulator"/>
    <property type="match status" value="1"/>
</dbReference>
<dbReference type="EMBL" id="PDET01000011">
    <property type="protein sequence ID" value="PRD14431.1"/>
    <property type="molecule type" value="Genomic_DNA"/>
</dbReference>
<dbReference type="GO" id="GO:0006351">
    <property type="term" value="P:DNA-templated transcription"/>
    <property type="evidence" value="ECO:0007669"/>
    <property type="project" value="TreeGrafter"/>
</dbReference>
<dbReference type="InterPro" id="IPR036388">
    <property type="entry name" value="WH-like_DNA-bd_sf"/>
</dbReference>
<dbReference type="InterPro" id="IPR058163">
    <property type="entry name" value="LysR-type_TF_proteobact-type"/>
</dbReference>
<dbReference type="SUPFAM" id="SSF46785">
    <property type="entry name" value="Winged helix' DNA-binding domain"/>
    <property type="match status" value="1"/>
</dbReference>
<evidence type="ECO:0000313" key="6">
    <source>
        <dbReference type="EMBL" id="PRD14431.1"/>
    </source>
</evidence>
<evidence type="ECO:0000256" key="4">
    <source>
        <dbReference type="ARBA" id="ARBA00023163"/>
    </source>
</evidence>
<dbReference type="OrthoDB" id="8885940at2"/>
<dbReference type="GO" id="GO:0003700">
    <property type="term" value="F:DNA-binding transcription factor activity"/>
    <property type="evidence" value="ECO:0007669"/>
    <property type="project" value="InterPro"/>
</dbReference>
<organism evidence="6 7">
    <name type="scientific">Pantoea coffeiphila</name>
    <dbReference type="NCBI Taxonomy" id="1465635"/>
    <lineage>
        <taxon>Bacteria</taxon>
        <taxon>Pseudomonadati</taxon>
        <taxon>Pseudomonadota</taxon>
        <taxon>Gammaproteobacteria</taxon>
        <taxon>Enterobacterales</taxon>
        <taxon>Erwiniaceae</taxon>
        <taxon>Pantoea</taxon>
    </lineage>
</organism>
<dbReference type="Gene3D" id="1.10.10.10">
    <property type="entry name" value="Winged helix-like DNA-binding domain superfamily/Winged helix DNA-binding domain"/>
    <property type="match status" value="1"/>
</dbReference>
<dbReference type="Pfam" id="PF00126">
    <property type="entry name" value="HTH_1"/>
    <property type="match status" value="1"/>
</dbReference>
<dbReference type="Proteomes" id="UP000239181">
    <property type="component" value="Unassembled WGS sequence"/>
</dbReference>
<evidence type="ECO:0000259" key="5">
    <source>
        <dbReference type="PROSITE" id="PS50931"/>
    </source>
</evidence>
<name>A0A2S9I9J0_9GAMM</name>
<dbReference type="Gene3D" id="3.40.190.290">
    <property type="match status" value="1"/>
</dbReference>
<keyword evidence="4" id="KW-0804">Transcription</keyword>
<accession>A0A2S9I9J0</accession>
<comment type="caution">
    <text evidence="6">The sequence shown here is derived from an EMBL/GenBank/DDBJ whole genome shotgun (WGS) entry which is preliminary data.</text>
</comment>
<evidence type="ECO:0000256" key="1">
    <source>
        <dbReference type="ARBA" id="ARBA00009437"/>
    </source>
</evidence>
<dbReference type="PROSITE" id="PS50931">
    <property type="entry name" value="HTH_LYSR"/>
    <property type="match status" value="1"/>
</dbReference>
<dbReference type="InterPro" id="IPR000847">
    <property type="entry name" value="LysR_HTH_N"/>
</dbReference>
<keyword evidence="2" id="KW-0805">Transcription regulation</keyword>
<proteinExistence type="inferred from homology"/>
<gene>
    <name evidence="6" type="ORF">CQW29_16375</name>
</gene>
<dbReference type="PANTHER" id="PTHR30537:SF66">
    <property type="entry name" value="IRON-REGULATED VIRULENCE REGULATORY PROTEIN IRGB"/>
    <property type="match status" value="1"/>
</dbReference>
<dbReference type="CDD" id="cd08422">
    <property type="entry name" value="PBP2_CrgA_like"/>
    <property type="match status" value="1"/>
</dbReference>
<evidence type="ECO:0000256" key="2">
    <source>
        <dbReference type="ARBA" id="ARBA00023015"/>
    </source>
</evidence>